<comment type="caution">
    <text evidence="3">The sequence shown here is derived from an EMBL/GenBank/DDBJ whole genome shotgun (WGS) entry which is preliminary data.</text>
</comment>
<evidence type="ECO:0000256" key="1">
    <source>
        <dbReference type="SAM" id="MobiDB-lite"/>
    </source>
</evidence>
<keyword evidence="4" id="KW-1185">Reference proteome</keyword>
<protein>
    <recommendedName>
        <fullName evidence="2">Clr5 domain-containing protein</fullName>
    </recommendedName>
</protein>
<dbReference type="Pfam" id="PF14420">
    <property type="entry name" value="Clr5"/>
    <property type="match status" value="1"/>
</dbReference>
<accession>A0AA39Y419</accession>
<gene>
    <name evidence="3" type="ORF">B0T16DRAFT_457654</name>
</gene>
<dbReference type="InterPro" id="IPR025676">
    <property type="entry name" value="Clr5_dom"/>
</dbReference>
<evidence type="ECO:0000259" key="2">
    <source>
        <dbReference type="Pfam" id="PF14420"/>
    </source>
</evidence>
<organism evidence="3 4">
    <name type="scientific">Cercophora newfieldiana</name>
    <dbReference type="NCBI Taxonomy" id="92897"/>
    <lineage>
        <taxon>Eukaryota</taxon>
        <taxon>Fungi</taxon>
        <taxon>Dikarya</taxon>
        <taxon>Ascomycota</taxon>
        <taxon>Pezizomycotina</taxon>
        <taxon>Sordariomycetes</taxon>
        <taxon>Sordariomycetidae</taxon>
        <taxon>Sordariales</taxon>
        <taxon>Lasiosphaeriaceae</taxon>
        <taxon>Cercophora</taxon>
    </lineage>
</organism>
<proteinExistence type="predicted"/>
<dbReference type="AlphaFoldDB" id="A0AA39Y419"/>
<dbReference type="Proteomes" id="UP001174936">
    <property type="component" value="Unassembled WGS sequence"/>
</dbReference>
<name>A0AA39Y419_9PEZI</name>
<evidence type="ECO:0000313" key="3">
    <source>
        <dbReference type="EMBL" id="KAK0645644.1"/>
    </source>
</evidence>
<feature type="domain" description="Clr5" evidence="2">
    <location>
        <begin position="29"/>
        <end position="82"/>
    </location>
</feature>
<feature type="compositionally biased region" description="Acidic residues" evidence="1">
    <location>
        <begin position="101"/>
        <end position="113"/>
    </location>
</feature>
<sequence>MAGRTHSNFRHIEISSDGARLGGTNRIPPETWERFKDIILDKYLKQKRTLKVVRKEMKEEYEFDATTRQLVHHIGTVWGVKKYKKAGRQQGGPAPNPGRGDDDEEADAEDDGESSTSTTMPDDPPDHSPRNRQASDFHGAPQKPSGPFTATFLGPSLYNHPSLAPEVAFPEQDNRLGQDPSQRLLARLTFAYGDSLAFQICKSLCPPEFREELLADLITCIRAAQTDQEAEQARTVLQRHVDDILHGQDDNSALATLVDLQAAHTYDRGSDANNAKGQIEQRIGDITDDIDGKAQLKILSPRDGQLVVDIPLYVYLNYAVKRWNDDTDDNDDTIEVEDFLDQFLLQQLQQRPAGAIICLPSCLAWCIDVLRQRTAIPNVLRNAFVFQVSAVEATYQLLGTFYSALPRASSASPPPAWIQGAETELGLSGPELLANVTCMIIAQGGLGSIGDVVTEALRRAEILSTVAPNSLLRLFLKHIRWNNDRRMLPRATDRVYNINPASPTIYHRFRQFVFESLGFRLSPDDRNAPIIPLVLAPPAPTPPLMGSIIGNQYLQQGHHMALRSQYGSGGGGW</sequence>
<evidence type="ECO:0000313" key="4">
    <source>
        <dbReference type="Proteomes" id="UP001174936"/>
    </source>
</evidence>
<dbReference type="EMBL" id="JAULSV010000004">
    <property type="protein sequence ID" value="KAK0645644.1"/>
    <property type="molecule type" value="Genomic_DNA"/>
</dbReference>
<feature type="compositionally biased region" description="Basic and acidic residues" evidence="1">
    <location>
        <begin position="124"/>
        <end position="135"/>
    </location>
</feature>
<feature type="region of interest" description="Disordered" evidence="1">
    <location>
        <begin position="84"/>
        <end position="154"/>
    </location>
</feature>
<reference evidence="3" key="1">
    <citation type="submission" date="2023-06" db="EMBL/GenBank/DDBJ databases">
        <title>Genome-scale phylogeny and comparative genomics of the fungal order Sordariales.</title>
        <authorList>
            <consortium name="Lawrence Berkeley National Laboratory"/>
            <person name="Hensen N."/>
            <person name="Bonometti L."/>
            <person name="Westerberg I."/>
            <person name="Brannstrom I.O."/>
            <person name="Guillou S."/>
            <person name="Cros-Aarteil S."/>
            <person name="Calhoun S."/>
            <person name="Haridas S."/>
            <person name="Kuo A."/>
            <person name="Mondo S."/>
            <person name="Pangilinan J."/>
            <person name="Riley R."/>
            <person name="Labutti K."/>
            <person name="Andreopoulos B."/>
            <person name="Lipzen A."/>
            <person name="Chen C."/>
            <person name="Yanf M."/>
            <person name="Daum C."/>
            <person name="Ng V."/>
            <person name="Clum A."/>
            <person name="Steindorff A."/>
            <person name="Ohm R."/>
            <person name="Martin F."/>
            <person name="Silar P."/>
            <person name="Natvig D."/>
            <person name="Lalanne C."/>
            <person name="Gautier V."/>
            <person name="Ament-Velasquez S.L."/>
            <person name="Kruys A."/>
            <person name="Hutchinson M.I."/>
            <person name="Powell A.J."/>
            <person name="Barry K."/>
            <person name="Miller A.N."/>
            <person name="Grigoriev I.V."/>
            <person name="Debuchy R."/>
            <person name="Gladieux P."/>
            <person name="Thoren M.H."/>
            <person name="Johannesson H."/>
        </authorList>
    </citation>
    <scope>NUCLEOTIDE SEQUENCE</scope>
    <source>
        <strain evidence="3">SMH2532-1</strain>
    </source>
</reference>